<gene>
    <name evidence="1" type="ORF">NCTC10926_01437</name>
</gene>
<evidence type="ECO:0000313" key="1">
    <source>
        <dbReference type="EMBL" id="SUU98029.1"/>
    </source>
</evidence>
<accession>A0A380X4K7</accession>
<dbReference type="RefSeq" id="WP_130261414.1">
    <property type="nucleotide sequence ID" value="NZ_RQXQ01000004.1"/>
</dbReference>
<sequence length="84" mass="9471">MKFRANLLQPQKESQMLAEGLIQGSELLLELINSQELNPTQQAKNKAFKRSGKFLIGLLMGVIADVEALELERMEAEKLEEVTQ</sequence>
<protein>
    <submittedName>
        <fullName evidence="1">Uncharacterized protein</fullName>
    </submittedName>
</protein>
<reference evidence="1 2" key="1">
    <citation type="submission" date="2018-06" db="EMBL/GenBank/DDBJ databases">
        <authorList>
            <consortium name="Pathogen Informatics"/>
            <person name="Doyle S."/>
        </authorList>
    </citation>
    <scope>NUCLEOTIDE SEQUENCE [LARGE SCALE GENOMIC DNA]</scope>
    <source>
        <strain evidence="1 2">NCTC10926</strain>
    </source>
</reference>
<evidence type="ECO:0000313" key="2">
    <source>
        <dbReference type="Proteomes" id="UP000254620"/>
    </source>
</evidence>
<name>A0A380X4K7_AVIPA</name>
<dbReference type="EMBL" id="UFSW01000001">
    <property type="protein sequence ID" value="SUU98029.1"/>
    <property type="molecule type" value="Genomic_DNA"/>
</dbReference>
<dbReference type="AlphaFoldDB" id="A0A380X4K7"/>
<dbReference type="Proteomes" id="UP000254620">
    <property type="component" value="Unassembled WGS sequence"/>
</dbReference>
<proteinExistence type="predicted"/>
<organism evidence="1 2">
    <name type="scientific">Avibacterium paragallinarum</name>
    <name type="common">Haemophilus gallinarum</name>
    <dbReference type="NCBI Taxonomy" id="728"/>
    <lineage>
        <taxon>Bacteria</taxon>
        <taxon>Pseudomonadati</taxon>
        <taxon>Pseudomonadota</taxon>
        <taxon>Gammaproteobacteria</taxon>
        <taxon>Pasteurellales</taxon>
        <taxon>Pasteurellaceae</taxon>
        <taxon>Avibacterium</taxon>
    </lineage>
</organism>